<dbReference type="EMBL" id="BGZK01000150">
    <property type="protein sequence ID" value="GBP23441.1"/>
    <property type="molecule type" value="Genomic_DNA"/>
</dbReference>
<proteinExistence type="predicted"/>
<evidence type="ECO:0000313" key="1">
    <source>
        <dbReference type="EMBL" id="GBP23441.1"/>
    </source>
</evidence>
<accession>A0A4C1UAN3</accession>
<gene>
    <name evidence="1" type="ORF">EVAR_22301_1</name>
</gene>
<name>A0A4C1UAN3_EUMVA</name>
<comment type="caution">
    <text evidence="1">The sequence shown here is derived from an EMBL/GenBank/DDBJ whole genome shotgun (WGS) entry which is preliminary data.</text>
</comment>
<dbReference type="AlphaFoldDB" id="A0A4C1UAN3"/>
<organism evidence="1 2">
    <name type="scientific">Eumeta variegata</name>
    <name type="common">Bagworm moth</name>
    <name type="synonym">Eumeta japonica</name>
    <dbReference type="NCBI Taxonomy" id="151549"/>
    <lineage>
        <taxon>Eukaryota</taxon>
        <taxon>Metazoa</taxon>
        <taxon>Ecdysozoa</taxon>
        <taxon>Arthropoda</taxon>
        <taxon>Hexapoda</taxon>
        <taxon>Insecta</taxon>
        <taxon>Pterygota</taxon>
        <taxon>Neoptera</taxon>
        <taxon>Endopterygota</taxon>
        <taxon>Lepidoptera</taxon>
        <taxon>Glossata</taxon>
        <taxon>Ditrysia</taxon>
        <taxon>Tineoidea</taxon>
        <taxon>Psychidae</taxon>
        <taxon>Oiketicinae</taxon>
        <taxon>Eumeta</taxon>
    </lineage>
</organism>
<sequence>MLSVGRERRCIRTKVEFVAVDIEGFRWKENNADRKRCCARANPYARSERTCNVYERGSRRVMRPFRARRVGVRLAGVDCCACAAYRRGAQTVDACAAAASRNDGVSCSTIHEASGFRFILKTSPVVSPVL</sequence>
<evidence type="ECO:0000313" key="2">
    <source>
        <dbReference type="Proteomes" id="UP000299102"/>
    </source>
</evidence>
<protein>
    <submittedName>
        <fullName evidence="1">Uncharacterized protein</fullName>
    </submittedName>
</protein>
<keyword evidence="2" id="KW-1185">Reference proteome</keyword>
<dbReference type="Proteomes" id="UP000299102">
    <property type="component" value="Unassembled WGS sequence"/>
</dbReference>
<reference evidence="1 2" key="1">
    <citation type="journal article" date="2019" name="Commun. Biol.">
        <title>The bagworm genome reveals a unique fibroin gene that provides high tensile strength.</title>
        <authorList>
            <person name="Kono N."/>
            <person name="Nakamura H."/>
            <person name="Ohtoshi R."/>
            <person name="Tomita M."/>
            <person name="Numata K."/>
            <person name="Arakawa K."/>
        </authorList>
    </citation>
    <scope>NUCLEOTIDE SEQUENCE [LARGE SCALE GENOMIC DNA]</scope>
</reference>